<evidence type="ECO:0000259" key="2">
    <source>
        <dbReference type="Pfam" id="PF05838"/>
    </source>
</evidence>
<dbReference type="InterPro" id="IPR023346">
    <property type="entry name" value="Lysozyme-like_dom_sf"/>
</dbReference>
<dbReference type="SUPFAM" id="SSF53955">
    <property type="entry name" value="Lysozyme-like"/>
    <property type="match status" value="1"/>
</dbReference>
<dbReference type="InterPro" id="IPR018537">
    <property type="entry name" value="Peptidoglycan-bd_3"/>
</dbReference>
<dbReference type="RefSeq" id="WP_102874973.1">
    <property type="nucleotide sequence ID" value="NZ_CP010705.1"/>
</dbReference>
<dbReference type="Pfam" id="PF09374">
    <property type="entry name" value="PG_binding_3"/>
    <property type="match status" value="1"/>
</dbReference>
<dbReference type="Proteomes" id="UP000236536">
    <property type="component" value="Chromosome"/>
</dbReference>
<organism evidence="4 5">
    <name type="scientific">Phaeobacter inhibens</name>
    <dbReference type="NCBI Taxonomy" id="221822"/>
    <lineage>
        <taxon>Bacteria</taxon>
        <taxon>Pseudomonadati</taxon>
        <taxon>Pseudomonadota</taxon>
        <taxon>Alphaproteobacteria</taxon>
        <taxon>Rhodobacterales</taxon>
        <taxon>Roseobacteraceae</taxon>
        <taxon>Phaeobacter</taxon>
    </lineage>
</organism>
<keyword evidence="1" id="KW-0472">Membrane</keyword>
<dbReference type="InterPro" id="IPR008565">
    <property type="entry name" value="TtsA-like_GH18_dom"/>
</dbReference>
<evidence type="ECO:0000313" key="4">
    <source>
        <dbReference type="EMBL" id="AUQ95958.1"/>
    </source>
</evidence>
<evidence type="ECO:0000256" key="1">
    <source>
        <dbReference type="SAM" id="Phobius"/>
    </source>
</evidence>
<protein>
    <submittedName>
        <fullName evidence="4">Secretion activating protein</fullName>
    </submittedName>
</protein>
<feature type="domain" description="TtsA-like Glycoside hydrolase family 108" evidence="2">
    <location>
        <begin position="10"/>
        <end position="92"/>
    </location>
</feature>
<name>A0ABN5GRB9_9RHOB</name>
<reference evidence="4 5" key="1">
    <citation type="journal article" date="2017" name="Genome Biol. Evol.">
        <title>Trajectories and Drivers of Genome Evolution in Surface-Associated Marine Phaeobacter.</title>
        <authorList>
            <person name="Freese H.M."/>
            <person name="Sikorski J."/>
            <person name="Bunk B."/>
            <person name="Scheuner C."/>
            <person name="Meier-Kolthoff J.P."/>
            <person name="Sproer C."/>
            <person name="Gram L."/>
            <person name="Overmann J."/>
        </authorList>
    </citation>
    <scope>NUCLEOTIDE SEQUENCE [LARGE SCALE GENOMIC DNA]</scope>
    <source>
        <strain evidence="4 5">P66</strain>
    </source>
</reference>
<feature type="transmembrane region" description="Helical" evidence="1">
    <location>
        <begin position="239"/>
        <end position="257"/>
    </location>
</feature>
<dbReference type="CDD" id="cd13926">
    <property type="entry name" value="N-acetylmuramidase_GH108"/>
    <property type="match status" value="1"/>
</dbReference>
<gene>
    <name evidence="4" type="ORF">PhaeoP66_03216</name>
</gene>
<keyword evidence="1" id="KW-0812">Transmembrane</keyword>
<evidence type="ECO:0000259" key="3">
    <source>
        <dbReference type="Pfam" id="PF09374"/>
    </source>
</evidence>
<dbReference type="Gene3D" id="1.20.141.10">
    <property type="entry name" value="Chitosanase, subunit A, domain 1"/>
    <property type="match status" value="1"/>
</dbReference>
<keyword evidence="5" id="KW-1185">Reference proteome</keyword>
<accession>A0ABN5GRB9</accession>
<dbReference type="EMBL" id="CP010705">
    <property type="protein sequence ID" value="AUQ95958.1"/>
    <property type="molecule type" value="Genomic_DNA"/>
</dbReference>
<evidence type="ECO:0000313" key="5">
    <source>
        <dbReference type="Proteomes" id="UP000236536"/>
    </source>
</evidence>
<proteinExistence type="predicted"/>
<feature type="domain" description="Peptidoglycan binding" evidence="3">
    <location>
        <begin position="96"/>
        <end position="162"/>
    </location>
</feature>
<keyword evidence="1" id="KW-1133">Transmembrane helix</keyword>
<sequence length="263" mass="28479">MDRNLAKSLDLVFGHEGGYVNRKSDRGGPTKYGITQRTLAGWRGRPVTADDVYNLQKAEAEDIYRQGYWAQCGGALLPDGLDYAAFDFGVNSAPSRAVRYLQKVLGVTIDGSVGPITLGAVMRYPGGVVKLIADYCDARMAFLRSLKNRKTGFPVNGRGWTIRVTGIDPKGQWPDQMGVIGNALRMARGVEPRDTRPLEQAKAQPTEANSWLKPETLVQVLPGLGGASVLAVGDGPVQWALGAVLVLGAVVTAWLLIRRKMEL</sequence>
<reference evidence="4 5" key="2">
    <citation type="journal article" date="2017" name="Int. J. Syst. Evol. Microbiol.">
        <title>Adaptation of Surface-Associated Bacteria to the Open Ocean: A Genomically Distinct Subpopulation of Phaeobacter gallaeciensis Colonizes Pacific Mesozooplankton.</title>
        <authorList>
            <person name="Freese H.M."/>
            <person name="Methner A."/>
            <person name="Overmann J."/>
        </authorList>
    </citation>
    <scope>NUCLEOTIDE SEQUENCE [LARGE SCALE GENOMIC DNA]</scope>
    <source>
        <strain evidence="4 5">P66</strain>
    </source>
</reference>
<dbReference type="Pfam" id="PF05838">
    <property type="entry name" value="Glyco_hydro_108"/>
    <property type="match status" value="1"/>
</dbReference>